<feature type="compositionally biased region" description="Basic and acidic residues" evidence="1">
    <location>
        <begin position="1"/>
        <end position="33"/>
    </location>
</feature>
<comment type="caution">
    <text evidence="2">The sequence shown here is derived from an EMBL/GenBank/DDBJ whole genome shotgun (WGS) entry which is preliminary data.</text>
</comment>
<gene>
    <name evidence="2" type="ORF">DYB32_010102</name>
</gene>
<dbReference type="EMBL" id="QUSY01002734">
    <property type="protein sequence ID" value="RHY20129.1"/>
    <property type="molecule type" value="Genomic_DNA"/>
</dbReference>
<evidence type="ECO:0000313" key="2">
    <source>
        <dbReference type="EMBL" id="RHY20129.1"/>
    </source>
</evidence>
<evidence type="ECO:0000256" key="1">
    <source>
        <dbReference type="SAM" id="MobiDB-lite"/>
    </source>
</evidence>
<dbReference type="VEuPathDB" id="FungiDB:H310_14154"/>
<name>A0A418AGD8_9STRA</name>
<protein>
    <submittedName>
        <fullName evidence="2">Uncharacterized protein</fullName>
    </submittedName>
</protein>
<sequence length="123" mass="13923">MNTSQDRKRFVKEEKTAKFEKRESDGERLRDAATRAYAAKRKSIDAESNVDVPPGEGKKKKFCRVQKVPDTASALESLAVHLERANEFKSREIESAAQANALAQRRLKLDEARFTLGKSKREA</sequence>
<reference evidence="2 3" key="1">
    <citation type="submission" date="2018-08" db="EMBL/GenBank/DDBJ databases">
        <title>Aphanomyces genome sequencing and annotation.</title>
        <authorList>
            <person name="Minardi D."/>
            <person name="Oidtmann B."/>
            <person name="Van Der Giezen M."/>
            <person name="Studholme D.J."/>
        </authorList>
    </citation>
    <scope>NUCLEOTIDE SEQUENCE [LARGE SCALE GENOMIC DNA]</scope>
    <source>
        <strain evidence="2 3">NJM0002</strain>
    </source>
</reference>
<keyword evidence="3" id="KW-1185">Reference proteome</keyword>
<dbReference type="AlphaFoldDB" id="A0A418AGD8"/>
<organism evidence="2 3">
    <name type="scientific">Aphanomyces invadans</name>
    <dbReference type="NCBI Taxonomy" id="157072"/>
    <lineage>
        <taxon>Eukaryota</taxon>
        <taxon>Sar</taxon>
        <taxon>Stramenopiles</taxon>
        <taxon>Oomycota</taxon>
        <taxon>Saprolegniomycetes</taxon>
        <taxon>Saprolegniales</taxon>
        <taxon>Verrucalvaceae</taxon>
        <taxon>Aphanomyces</taxon>
    </lineage>
</organism>
<dbReference type="Proteomes" id="UP000285060">
    <property type="component" value="Unassembled WGS sequence"/>
</dbReference>
<proteinExistence type="predicted"/>
<evidence type="ECO:0000313" key="3">
    <source>
        <dbReference type="Proteomes" id="UP000285060"/>
    </source>
</evidence>
<accession>A0A418AGD8</accession>
<feature type="region of interest" description="Disordered" evidence="1">
    <location>
        <begin position="1"/>
        <end position="63"/>
    </location>
</feature>